<proteinExistence type="predicted"/>
<evidence type="ECO:0000313" key="2">
    <source>
        <dbReference type="Proteomes" id="UP000799330"/>
    </source>
</evidence>
<accession>A0A966L6L1</accession>
<name>A0A966L6L1_MICAE</name>
<dbReference type="EMBL" id="JAADAI010000355">
    <property type="protein sequence ID" value="NCS59075.1"/>
    <property type="molecule type" value="Genomic_DNA"/>
</dbReference>
<comment type="caution">
    <text evidence="1">The sequence shown here is derived from an EMBL/GenBank/DDBJ whole genome shotgun (WGS) entry which is preliminary data.</text>
</comment>
<sequence>MIGRSYGGPILFIVYTRRDQKIRVVTARDATFSEKRLYRR</sequence>
<organism evidence="1 2">
    <name type="scientific">Microcystis aeruginosa G11-04</name>
    <dbReference type="NCBI Taxonomy" id="2685956"/>
    <lineage>
        <taxon>Bacteria</taxon>
        <taxon>Bacillati</taxon>
        <taxon>Cyanobacteriota</taxon>
        <taxon>Cyanophyceae</taxon>
        <taxon>Oscillatoriophycideae</taxon>
        <taxon>Chroococcales</taxon>
        <taxon>Microcystaceae</taxon>
        <taxon>Microcystis</taxon>
    </lineage>
</organism>
<reference evidence="1" key="1">
    <citation type="journal article" date="2019" name="Mol. Ecol.">
        <title>Genome evolution and host-microbiome shifts correspond with intraspecific niche divergence within harmful algal bloom-forming Microcystis aeruginosa.</title>
        <authorList>
            <person name="Jackrel S.L."/>
            <person name="White J.D."/>
            <person name="Evans J.T."/>
            <person name="Buffin K."/>
            <person name="Hayden K."/>
            <person name="Sarnelle O."/>
            <person name="Denef V.J."/>
        </authorList>
    </citation>
    <scope>NUCLEOTIDE SEQUENCE</scope>
    <source>
        <strain evidence="1">G11-04</strain>
    </source>
</reference>
<dbReference type="InterPro" id="IPR038573">
    <property type="entry name" value="BrnT_sf"/>
</dbReference>
<dbReference type="AlphaFoldDB" id="A0A966L6L1"/>
<evidence type="ECO:0000313" key="1">
    <source>
        <dbReference type="EMBL" id="NCS59075.1"/>
    </source>
</evidence>
<protein>
    <submittedName>
        <fullName evidence="1">BrnT family toxin</fullName>
    </submittedName>
</protein>
<gene>
    <name evidence="1" type="ORF">GPJ16_20290</name>
</gene>
<dbReference type="Gene3D" id="3.10.450.530">
    <property type="entry name" value="Ribonuclease toxin, BrnT, of type II toxin-antitoxin system"/>
    <property type="match status" value="1"/>
</dbReference>
<dbReference type="Proteomes" id="UP000799330">
    <property type="component" value="Unassembled WGS sequence"/>
</dbReference>